<keyword evidence="5" id="KW-1133">Transmembrane helix</keyword>
<keyword evidence="5" id="KW-0472">Membrane</keyword>
<evidence type="ECO:0000256" key="1">
    <source>
        <dbReference type="ARBA" id="ARBA00010996"/>
    </source>
</evidence>
<evidence type="ECO:0000256" key="3">
    <source>
        <dbReference type="PIRSR" id="PIRSR603782-1"/>
    </source>
</evidence>
<feature type="domain" description="Thioredoxin" evidence="6">
    <location>
        <begin position="36"/>
        <end position="208"/>
    </location>
</feature>
<evidence type="ECO:0000256" key="5">
    <source>
        <dbReference type="SAM" id="Phobius"/>
    </source>
</evidence>
<gene>
    <name evidence="7" type="ORF">E6P07_10840</name>
</gene>
<dbReference type="PROSITE" id="PS51352">
    <property type="entry name" value="THIOREDOXIN_2"/>
    <property type="match status" value="1"/>
</dbReference>
<dbReference type="Pfam" id="PF02630">
    <property type="entry name" value="SCO1-SenC"/>
    <property type="match status" value="1"/>
</dbReference>
<dbReference type="SUPFAM" id="SSF52833">
    <property type="entry name" value="Thioredoxin-like"/>
    <property type="match status" value="1"/>
</dbReference>
<dbReference type="KEGG" id="ttp:E6P07_10840"/>
<name>A0A6I6EA14_THETI</name>
<keyword evidence="4" id="KW-1015">Disulfide bond</keyword>
<dbReference type="EMBL" id="CP039268">
    <property type="protein sequence ID" value="QGU33428.1"/>
    <property type="molecule type" value="Genomic_DNA"/>
</dbReference>
<dbReference type="AlphaFoldDB" id="A0A6I6EA14"/>
<feature type="binding site" evidence="3">
    <location>
        <position position="86"/>
    </location>
    <ligand>
        <name>Cu cation</name>
        <dbReference type="ChEBI" id="CHEBI:23378"/>
    </ligand>
</feature>
<dbReference type="InterPro" id="IPR003782">
    <property type="entry name" value="SCO1/SenC"/>
</dbReference>
<dbReference type="PANTHER" id="PTHR12151">
    <property type="entry name" value="ELECTRON TRANSPORT PROTIN SCO1/SENC FAMILY MEMBER"/>
    <property type="match status" value="1"/>
</dbReference>
<keyword evidence="3" id="KW-0479">Metal-binding</keyword>
<protein>
    <submittedName>
        <fullName evidence="7">Redoxin domain-containing protein</fullName>
    </submittedName>
</protein>
<evidence type="ECO:0000313" key="8">
    <source>
        <dbReference type="Proteomes" id="UP000426424"/>
    </source>
</evidence>
<proteinExistence type="inferred from homology"/>
<evidence type="ECO:0000256" key="4">
    <source>
        <dbReference type="PIRSR" id="PIRSR603782-2"/>
    </source>
</evidence>
<reference evidence="7 8" key="1">
    <citation type="submission" date="2019-12" db="EMBL/GenBank/DDBJ databases">
        <title>The complete genome of the thermophilic, anoxygenic phototrophic gammaproteobacterium Thermochromatium tepidum.</title>
        <authorList>
            <person name="Sattley W.M."/>
            <person name="Swingley W.D."/>
            <person name="Burchell B.M."/>
            <person name="Gurbani S.A."/>
            <person name="Kujawa C.M."/>
            <person name="Nuccio D.A."/>
            <person name="Schladweiler J."/>
            <person name="Shaffer K.N."/>
            <person name="Stokes L.M."/>
            <person name="Touchman J.W."/>
            <person name="Blankenship R.E."/>
            <person name="Madigan M.T."/>
        </authorList>
    </citation>
    <scope>NUCLEOTIDE SEQUENCE [LARGE SCALE GENOMIC DNA]</scope>
    <source>
        <strain evidence="7 8">ATCC 43061</strain>
    </source>
</reference>
<feature type="binding site" evidence="3">
    <location>
        <position position="173"/>
    </location>
    <ligand>
        <name>Cu cation</name>
        <dbReference type="ChEBI" id="CHEBI:23378"/>
    </ligand>
</feature>
<accession>A0A6I6EA14</accession>
<keyword evidence="5" id="KW-0812">Transmembrane</keyword>
<dbReference type="GO" id="GO:0046872">
    <property type="term" value="F:metal ion binding"/>
    <property type="evidence" value="ECO:0007669"/>
    <property type="project" value="UniProtKB-KW"/>
</dbReference>
<evidence type="ECO:0000313" key="7">
    <source>
        <dbReference type="EMBL" id="QGU33428.1"/>
    </source>
</evidence>
<keyword evidence="8" id="KW-1185">Reference proteome</keyword>
<dbReference type="CDD" id="cd02968">
    <property type="entry name" value="SCO"/>
    <property type="match status" value="1"/>
</dbReference>
<dbReference type="InterPro" id="IPR036249">
    <property type="entry name" value="Thioredoxin-like_sf"/>
</dbReference>
<dbReference type="OrthoDB" id="9790194at2"/>
<dbReference type="RefSeq" id="WP_153975620.1">
    <property type="nucleotide sequence ID" value="NZ_CP039268.1"/>
</dbReference>
<keyword evidence="2 3" id="KW-0186">Copper</keyword>
<evidence type="ECO:0000256" key="2">
    <source>
        <dbReference type="ARBA" id="ARBA00023008"/>
    </source>
</evidence>
<dbReference type="PANTHER" id="PTHR12151:SF25">
    <property type="entry name" value="LINALOOL DEHYDRATASE_ISOMERASE DOMAIN-CONTAINING PROTEIN"/>
    <property type="match status" value="1"/>
</dbReference>
<dbReference type="InterPro" id="IPR013766">
    <property type="entry name" value="Thioredoxin_domain"/>
</dbReference>
<feature type="binding site" evidence="3">
    <location>
        <position position="82"/>
    </location>
    <ligand>
        <name>Cu cation</name>
        <dbReference type="ChEBI" id="CHEBI:23378"/>
    </ligand>
</feature>
<evidence type="ECO:0000259" key="6">
    <source>
        <dbReference type="PROSITE" id="PS51352"/>
    </source>
</evidence>
<feature type="transmembrane region" description="Helical" evidence="5">
    <location>
        <begin position="12"/>
        <end position="30"/>
    </location>
</feature>
<dbReference type="FunFam" id="3.40.30.10:FF:000013">
    <property type="entry name" value="Blast:Protein SCO1 homolog, mitochondrial"/>
    <property type="match status" value="1"/>
</dbReference>
<sequence>MQTRENRISIIGQSLLLVVATLLIGFLFHWSGIPGPDADQASLELSAPPVGGDFTLDSATGPVRLSNLRGQVVLVYFGYTFCPDICPTNLVQIAEALRSLQPSELERTRVLFISVDPERDDPGRLAGYVAYFHPNILGLTGTPEQLAEIAKRYGAAYRRVADSDSAFGDLIDHSAFTYVIDPNGRLVETLGHASPPETIRAAIRRAFGPES</sequence>
<feature type="disulfide bond" description="Redox-active" evidence="4">
    <location>
        <begin position="82"/>
        <end position="86"/>
    </location>
</feature>
<dbReference type="Gene3D" id="3.40.30.10">
    <property type="entry name" value="Glutaredoxin"/>
    <property type="match status" value="1"/>
</dbReference>
<organism evidence="7 8">
    <name type="scientific">Thermochromatium tepidum ATCC 43061</name>
    <dbReference type="NCBI Taxonomy" id="316276"/>
    <lineage>
        <taxon>Bacteria</taxon>
        <taxon>Pseudomonadati</taxon>
        <taxon>Pseudomonadota</taxon>
        <taxon>Gammaproteobacteria</taxon>
        <taxon>Chromatiales</taxon>
        <taxon>Chromatiaceae</taxon>
        <taxon>Thermochromatium</taxon>
    </lineage>
</organism>
<dbReference type="Proteomes" id="UP000426424">
    <property type="component" value="Chromosome"/>
</dbReference>
<comment type="similarity">
    <text evidence="1">Belongs to the SCO1/2 family.</text>
</comment>